<dbReference type="Proteomes" id="UP001469089">
    <property type="component" value="Unassembled WGS sequence"/>
</dbReference>
<accession>A0ABV1LF53</accession>
<feature type="signal peptide" evidence="1">
    <location>
        <begin position="1"/>
        <end position="21"/>
    </location>
</feature>
<keyword evidence="4" id="KW-1185">Reference proteome</keyword>
<keyword evidence="1" id="KW-0732">Signal</keyword>
<gene>
    <name evidence="3" type="ORF">N0A02_00660</name>
</gene>
<organism evidence="3 4">
    <name type="scientific">Paraburkholderia acidicola</name>
    <dbReference type="NCBI Taxonomy" id="1912599"/>
    <lineage>
        <taxon>Bacteria</taxon>
        <taxon>Pseudomonadati</taxon>
        <taxon>Pseudomonadota</taxon>
        <taxon>Betaproteobacteria</taxon>
        <taxon>Burkholderiales</taxon>
        <taxon>Burkholderiaceae</taxon>
        <taxon>Paraburkholderia</taxon>
    </lineage>
</organism>
<proteinExistence type="predicted"/>
<evidence type="ECO:0000256" key="1">
    <source>
        <dbReference type="SAM" id="SignalP"/>
    </source>
</evidence>
<dbReference type="EMBL" id="JAOALG010000001">
    <property type="protein sequence ID" value="MEQ5837949.1"/>
    <property type="molecule type" value="Genomic_DNA"/>
</dbReference>
<dbReference type="Gene3D" id="1.20.1270.180">
    <property type="match status" value="1"/>
</dbReference>
<dbReference type="InterPro" id="IPR009739">
    <property type="entry name" value="LprI-like_N"/>
</dbReference>
<reference evidence="3 4" key="1">
    <citation type="journal article" date="2024" name="Chem. Sci.">
        <title>Discovery of a lagriamide polyketide by integrated genome mining, isotopic labeling, and untargeted metabolomics.</title>
        <authorList>
            <person name="Fergusson C.H."/>
            <person name="Saulog J."/>
            <person name="Paulo B.S."/>
            <person name="Wilson D.M."/>
            <person name="Liu D.Y."/>
            <person name="Morehouse N.J."/>
            <person name="Waterworth S."/>
            <person name="Barkei J."/>
            <person name="Gray C.A."/>
            <person name="Kwan J.C."/>
            <person name="Eustaquio A.S."/>
            <person name="Linington R.G."/>
        </authorList>
    </citation>
    <scope>NUCLEOTIDE SEQUENCE [LARGE SCALE GENOMIC DNA]</scope>
    <source>
        <strain evidence="3 4">RL17-338-BIF-B</strain>
    </source>
</reference>
<feature type="chain" id="PRO_5046003420" evidence="1">
    <location>
        <begin position="22"/>
        <end position="139"/>
    </location>
</feature>
<evidence type="ECO:0000313" key="4">
    <source>
        <dbReference type="Proteomes" id="UP001469089"/>
    </source>
</evidence>
<name>A0ABV1LF53_9BURK</name>
<dbReference type="Pfam" id="PF07007">
    <property type="entry name" value="LprI"/>
    <property type="match status" value="1"/>
</dbReference>
<sequence length="139" mass="15482">MKISPVVLLFSTSVFSLSAHAATLAKVDPVHQCFERAQSQEQQASCYDQAITTQKKRLNAAYNRLLARRKNTNDQEGIAALNQMQRDWIKWRDETTSYLNEHVAGSGSAVFEVTENFLLDAATKQAELLETMGAMEGGE</sequence>
<feature type="domain" description="Lysozyme inhibitor LprI-like N-terminal" evidence="2">
    <location>
        <begin position="33"/>
        <end position="109"/>
    </location>
</feature>
<comment type="caution">
    <text evidence="3">The sequence shown here is derived from an EMBL/GenBank/DDBJ whole genome shotgun (WGS) entry which is preliminary data.</text>
</comment>
<dbReference type="RefSeq" id="WP_349540866.1">
    <property type="nucleotide sequence ID" value="NZ_JAOALG010000001.1"/>
</dbReference>
<protein>
    <submittedName>
        <fullName evidence="3">DUF1311 domain-containing protein</fullName>
    </submittedName>
</protein>
<evidence type="ECO:0000259" key="2">
    <source>
        <dbReference type="Pfam" id="PF07007"/>
    </source>
</evidence>
<evidence type="ECO:0000313" key="3">
    <source>
        <dbReference type="EMBL" id="MEQ5837949.1"/>
    </source>
</evidence>